<keyword evidence="1" id="KW-0812">Transmembrane</keyword>
<feature type="transmembrane region" description="Helical" evidence="1">
    <location>
        <begin position="48"/>
        <end position="67"/>
    </location>
</feature>
<evidence type="ECO:0000256" key="1">
    <source>
        <dbReference type="SAM" id="Phobius"/>
    </source>
</evidence>
<gene>
    <name evidence="2" type="ORF">SAMN05216233_10222</name>
</gene>
<reference evidence="2 3" key="1">
    <citation type="submission" date="2016-10" db="EMBL/GenBank/DDBJ databases">
        <authorList>
            <person name="de Groot N.N."/>
        </authorList>
    </citation>
    <scope>NUCLEOTIDE SEQUENCE [LARGE SCALE GENOMIC DNA]</scope>
    <source>
        <strain evidence="2 3">AA1</strain>
    </source>
</reference>
<dbReference type="EMBL" id="FMUX01000002">
    <property type="protein sequence ID" value="SCX89510.1"/>
    <property type="molecule type" value="Genomic_DNA"/>
</dbReference>
<dbReference type="AlphaFoldDB" id="A0A1G5BHS2"/>
<protein>
    <submittedName>
        <fullName evidence="2">Uncharacterized protein</fullName>
    </submittedName>
</protein>
<proteinExistence type="predicted"/>
<sequence length="159" mass="18185">MKITQDDKTTLRVEEKNRTIVMVAGIIMAFALVRTAFLVHAFGLAYAYYLHWILVAAIAGLAGRRFTEEVTVVFHRQKKEIAWRRNKLFGATEEGRLTFDDVEDVRIGYRGTGKRTTYRIEFVVKGEPFPLSRVYSQGPRGREVCNGVAQRILETMGRV</sequence>
<organism evidence="2 3">
    <name type="scientific">Desulfoluna spongiiphila</name>
    <dbReference type="NCBI Taxonomy" id="419481"/>
    <lineage>
        <taxon>Bacteria</taxon>
        <taxon>Pseudomonadati</taxon>
        <taxon>Thermodesulfobacteriota</taxon>
        <taxon>Desulfobacteria</taxon>
        <taxon>Desulfobacterales</taxon>
        <taxon>Desulfolunaceae</taxon>
        <taxon>Desulfoluna</taxon>
    </lineage>
</organism>
<accession>A0A1G5BHS2</accession>
<keyword evidence="1" id="KW-0472">Membrane</keyword>
<dbReference type="RefSeq" id="WP_092208212.1">
    <property type="nucleotide sequence ID" value="NZ_FMUX01000002.1"/>
</dbReference>
<evidence type="ECO:0000313" key="2">
    <source>
        <dbReference type="EMBL" id="SCX89510.1"/>
    </source>
</evidence>
<keyword evidence="3" id="KW-1185">Reference proteome</keyword>
<keyword evidence="1" id="KW-1133">Transmembrane helix</keyword>
<name>A0A1G5BHS2_9BACT</name>
<dbReference type="Proteomes" id="UP000198870">
    <property type="component" value="Unassembled WGS sequence"/>
</dbReference>
<feature type="transmembrane region" description="Helical" evidence="1">
    <location>
        <begin position="20"/>
        <end position="42"/>
    </location>
</feature>
<evidence type="ECO:0000313" key="3">
    <source>
        <dbReference type="Proteomes" id="UP000198870"/>
    </source>
</evidence>